<dbReference type="RefSeq" id="WP_090252038.1">
    <property type="nucleotide sequence ID" value="NZ_FPAS01000005.1"/>
</dbReference>
<evidence type="ECO:0000256" key="5">
    <source>
        <dbReference type="ARBA" id="ARBA00022839"/>
    </source>
</evidence>
<comment type="similarity">
    <text evidence="1">Belongs to the RecJ family.</text>
</comment>
<dbReference type="GO" id="GO:0008409">
    <property type="term" value="F:5'-3' exonuclease activity"/>
    <property type="evidence" value="ECO:0007669"/>
    <property type="project" value="InterPro"/>
</dbReference>
<dbReference type="GO" id="GO:0006310">
    <property type="term" value="P:DNA recombination"/>
    <property type="evidence" value="ECO:0007669"/>
    <property type="project" value="InterPro"/>
</dbReference>
<feature type="domain" description="DDH" evidence="6">
    <location>
        <begin position="80"/>
        <end position="229"/>
    </location>
</feature>
<evidence type="ECO:0000259" key="7">
    <source>
        <dbReference type="Pfam" id="PF02272"/>
    </source>
</evidence>
<dbReference type="OrthoDB" id="9809852at2"/>
<dbReference type="InterPro" id="IPR051673">
    <property type="entry name" value="SSDNA_exonuclease_RecJ"/>
</dbReference>
<feature type="domain" description="DHHA1" evidence="7">
    <location>
        <begin position="351"/>
        <end position="442"/>
    </location>
</feature>
<dbReference type="Pfam" id="PF01368">
    <property type="entry name" value="DHH"/>
    <property type="match status" value="1"/>
</dbReference>
<keyword evidence="10" id="KW-1185">Reference proteome</keyword>
<dbReference type="InterPro" id="IPR001667">
    <property type="entry name" value="DDH_dom"/>
</dbReference>
<keyword evidence="3" id="KW-0540">Nuclease</keyword>
<dbReference type="GO" id="GO:0003676">
    <property type="term" value="F:nucleic acid binding"/>
    <property type="evidence" value="ECO:0007669"/>
    <property type="project" value="InterPro"/>
</dbReference>
<protein>
    <recommendedName>
        <fullName evidence="2">Single-stranded-DNA-specific exonuclease RecJ</fullName>
    </recommendedName>
</protein>
<accession>A0A1I7BA59</accession>
<dbReference type="InterPro" id="IPR041122">
    <property type="entry name" value="RecJ_OB"/>
</dbReference>
<dbReference type="GO" id="GO:0006281">
    <property type="term" value="P:DNA repair"/>
    <property type="evidence" value="ECO:0007669"/>
    <property type="project" value="InterPro"/>
</dbReference>
<feature type="domain" description="RecJ OB" evidence="8">
    <location>
        <begin position="476"/>
        <end position="571"/>
    </location>
</feature>
<dbReference type="Gene3D" id="3.90.1640.30">
    <property type="match status" value="1"/>
</dbReference>
<evidence type="ECO:0000259" key="8">
    <source>
        <dbReference type="Pfam" id="PF17768"/>
    </source>
</evidence>
<evidence type="ECO:0000313" key="10">
    <source>
        <dbReference type="Proteomes" id="UP000236454"/>
    </source>
</evidence>
<dbReference type="InterPro" id="IPR038763">
    <property type="entry name" value="DHH_sf"/>
</dbReference>
<name>A0A1I7BA59_9FLAO</name>
<dbReference type="InterPro" id="IPR004610">
    <property type="entry name" value="RecJ"/>
</dbReference>
<evidence type="ECO:0000256" key="4">
    <source>
        <dbReference type="ARBA" id="ARBA00022801"/>
    </source>
</evidence>
<evidence type="ECO:0000256" key="1">
    <source>
        <dbReference type="ARBA" id="ARBA00005915"/>
    </source>
</evidence>
<dbReference type="Gene3D" id="3.10.310.30">
    <property type="match status" value="1"/>
</dbReference>
<gene>
    <name evidence="9" type="ORF">SAMN05216474_2616</name>
</gene>
<evidence type="ECO:0000259" key="6">
    <source>
        <dbReference type="Pfam" id="PF01368"/>
    </source>
</evidence>
<proteinExistence type="inferred from homology"/>
<dbReference type="Proteomes" id="UP000236454">
    <property type="component" value="Unassembled WGS sequence"/>
</dbReference>
<dbReference type="AlphaFoldDB" id="A0A1I7BA59"/>
<dbReference type="Pfam" id="PF02272">
    <property type="entry name" value="DHHA1"/>
    <property type="match status" value="1"/>
</dbReference>
<reference evidence="9 10" key="1">
    <citation type="submission" date="2016-10" db="EMBL/GenBank/DDBJ databases">
        <authorList>
            <person name="de Groot N.N."/>
        </authorList>
    </citation>
    <scope>NUCLEOTIDE SEQUENCE [LARGE SCALE GENOMIC DNA]</scope>
    <source>
        <strain evidence="9 10">CGMCC 1.7005</strain>
    </source>
</reference>
<evidence type="ECO:0000313" key="9">
    <source>
        <dbReference type="EMBL" id="SFT84089.1"/>
    </source>
</evidence>
<dbReference type="NCBIfam" id="TIGR00644">
    <property type="entry name" value="recJ"/>
    <property type="match status" value="1"/>
</dbReference>
<dbReference type="SUPFAM" id="SSF64182">
    <property type="entry name" value="DHH phosphoesterases"/>
    <property type="match status" value="1"/>
</dbReference>
<evidence type="ECO:0000256" key="2">
    <source>
        <dbReference type="ARBA" id="ARBA00019841"/>
    </source>
</evidence>
<keyword evidence="5 9" id="KW-0269">Exonuclease</keyword>
<sequence>MEKRWILKEQPQAEEIQALVEDLTVSETVAHLLLQREIKTYEDARLFFRPSLEDLHSPFLMLNMQRAVDRLNKAFEKEEKILIYGDYDVDGTSAVALVYSFLSKHYSQLEFYIPDRYAEGYGLSKKGVEYAAENGFKCIITLDCGIKATELCSYAKALGIDIIICDHHTPGEVLPDAIVLDPKQKECGYPYKELSGCGVGFKLMHALCIQNEWDTHVLFNELDLVAISIGADIVSMTGENRTLCMNGLQQLNTQPRQGIVSLLKLANRQLPLTITDVVFTIAPRINAAGRLGDAKEAVRLLTAQENHEAERIAHEIQLANEERRNLDANITDEALVALTEEPGFEQKKSTVVYQGDWHKGVIGIVASRLIEKYYRPTIVLTDSGDVVAGSVRSVKGFNVYNALEACADEMIQFGGHKYAAGLTLAKENVENFKAKFEQVVAESITAEQEIPEEIIDLEVDFADIFTPGEDFTKVPRLKRILKQFEPHGPDNMKPTFLTRNVKAENGFRLLKDLHIKAQFYQEEDGVKIDAIGFNMPELYEVLKDGKVIDLVYTLEINTWRERSSLQLNIKDVKLVQENVMERI</sequence>
<dbReference type="STRING" id="477690.SAMN05216474_2616"/>
<organism evidence="9 10">
    <name type="scientific">Lishizhenia tianjinensis</name>
    <dbReference type="NCBI Taxonomy" id="477690"/>
    <lineage>
        <taxon>Bacteria</taxon>
        <taxon>Pseudomonadati</taxon>
        <taxon>Bacteroidota</taxon>
        <taxon>Flavobacteriia</taxon>
        <taxon>Flavobacteriales</taxon>
        <taxon>Crocinitomicaceae</taxon>
        <taxon>Lishizhenia</taxon>
    </lineage>
</organism>
<dbReference type="Pfam" id="PF17768">
    <property type="entry name" value="RecJ_OB"/>
    <property type="match status" value="1"/>
</dbReference>
<dbReference type="PANTHER" id="PTHR30255">
    <property type="entry name" value="SINGLE-STRANDED-DNA-SPECIFIC EXONUCLEASE RECJ"/>
    <property type="match status" value="1"/>
</dbReference>
<evidence type="ECO:0000256" key="3">
    <source>
        <dbReference type="ARBA" id="ARBA00022722"/>
    </source>
</evidence>
<dbReference type="PANTHER" id="PTHR30255:SF2">
    <property type="entry name" value="SINGLE-STRANDED-DNA-SPECIFIC EXONUCLEASE RECJ"/>
    <property type="match status" value="1"/>
</dbReference>
<dbReference type="InterPro" id="IPR003156">
    <property type="entry name" value="DHHA1_dom"/>
</dbReference>
<dbReference type="EMBL" id="FPAS01000005">
    <property type="protein sequence ID" value="SFT84089.1"/>
    <property type="molecule type" value="Genomic_DNA"/>
</dbReference>
<keyword evidence="4" id="KW-0378">Hydrolase</keyword>